<evidence type="ECO:0000256" key="5">
    <source>
        <dbReference type="ARBA" id="ARBA00022723"/>
    </source>
</evidence>
<feature type="signal peptide" evidence="11">
    <location>
        <begin position="1"/>
        <end position="27"/>
    </location>
</feature>
<protein>
    <recommendedName>
        <fullName evidence="4 11">Copper-containing nitrite reductase</fullName>
        <ecNumber evidence="3 11">1.7.2.1</ecNumber>
    </recommendedName>
</protein>
<feature type="compositionally biased region" description="Basic and acidic residues" evidence="12">
    <location>
        <begin position="350"/>
        <end position="363"/>
    </location>
</feature>
<keyword evidence="11" id="KW-0732">Signal</keyword>
<dbReference type="RefSeq" id="WP_129331693.1">
    <property type="nucleotide sequence ID" value="NZ_SDVB01000191.1"/>
</dbReference>
<dbReference type="InterPro" id="IPR045087">
    <property type="entry name" value="Cu-oxidase_fam"/>
</dbReference>
<keyword evidence="8 10" id="KW-0186">Copper</keyword>
<evidence type="ECO:0000256" key="2">
    <source>
        <dbReference type="ARBA" id="ARBA00011233"/>
    </source>
</evidence>
<dbReference type="Gene3D" id="2.60.40.420">
    <property type="entry name" value="Cupredoxins - blue copper proteins"/>
    <property type="match status" value="2"/>
</dbReference>
<evidence type="ECO:0000256" key="7">
    <source>
        <dbReference type="ARBA" id="ARBA00023002"/>
    </source>
</evidence>
<feature type="binding site" description="type 1 copper site" evidence="10">
    <location>
        <position position="160"/>
    </location>
    <ligand>
        <name>Cu cation</name>
        <dbReference type="ChEBI" id="CHEBI:23378"/>
        <label>1</label>
    </ligand>
</feature>
<accession>A0A4Q2TC72</accession>
<keyword evidence="5 10" id="KW-0479">Metal-binding</keyword>
<feature type="binding site" description="type 1 copper site" evidence="10">
    <location>
        <position position="169"/>
    </location>
    <ligand>
        <name>Cu cation</name>
        <dbReference type="ChEBI" id="CHEBI:23378"/>
        <label>1</label>
    </ligand>
</feature>
<dbReference type="OrthoDB" id="9757546at2"/>
<comment type="similarity">
    <text evidence="1 11">Belongs to the multicopper oxidase family.</text>
</comment>
<feature type="region of interest" description="Disordered" evidence="12">
    <location>
        <begin position="344"/>
        <end position="363"/>
    </location>
</feature>
<dbReference type="InterPro" id="IPR008972">
    <property type="entry name" value="Cupredoxin"/>
</dbReference>
<evidence type="ECO:0000256" key="10">
    <source>
        <dbReference type="PIRSR" id="PIRSR601287-1"/>
    </source>
</evidence>
<feature type="binding site" description="type 1 copper site" evidence="10">
    <location>
        <position position="174"/>
    </location>
    <ligand>
        <name>Cu cation</name>
        <dbReference type="ChEBI" id="CHEBI:23378"/>
        <label>1</label>
    </ligand>
</feature>
<feature type="domain" description="Plastocyanin-like" evidence="13">
    <location>
        <begin position="77"/>
        <end position="184"/>
    </location>
</feature>
<feature type="binding site" description="type 1 copper site" evidence="10">
    <location>
        <position position="125"/>
    </location>
    <ligand>
        <name>Cu cation</name>
        <dbReference type="ChEBI" id="CHEBI:23378"/>
        <label>1</label>
    </ligand>
</feature>
<comment type="catalytic activity">
    <reaction evidence="9 11">
        <text>nitric oxide + Fe(III)-[cytochrome c] + H2O = Fe(II)-[cytochrome c] + nitrite + 2 H(+)</text>
        <dbReference type="Rhea" id="RHEA:15233"/>
        <dbReference type="Rhea" id="RHEA-COMP:10350"/>
        <dbReference type="Rhea" id="RHEA-COMP:14399"/>
        <dbReference type="ChEBI" id="CHEBI:15377"/>
        <dbReference type="ChEBI" id="CHEBI:15378"/>
        <dbReference type="ChEBI" id="CHEBI:16301"/>
        <dbReference type="ChEBI" id="CHEBI:16480"/>
        <dbReference type="ChEBI" id="CHEBI:29033"/>
        <dbReference type="ChEBI" id="CHEBI:29034"/>
        <dbReference type="EC" id="1.7.2.1"/>
    </reaction>
</comment>
<comment type="cofactor">
    <cofactor evidence="11">
        <name>Cu(+)</name>
        <dbReference type="ChEBI" id="CHEBI:49552"/>
    </cofactor>
    <text evidence="11">Binds 1 Cu(+) ion.</text>
</comment>
<gene>
    <name evidence="14" type="primary">nirK</name>
    <name evidence="14" type="ORF">EUU22_09005</name>
</gene>
<dbReference type="PRINTS" id="PR00695">
    <property type="entry name" value="CUNO2RDTASE"/>
</dbReference>
<evidence type="ECO:0000256" key="8">
    <source>
        <dbReference type="ARBA" id="ARBA00023008"/>
    </source>
</evidence>
<evidence type="ECO:0000256" key="3">
    <source>
        <dbReference type="ARBA" id="ARBA00011882"/>
    </source>
</evidence>
<evidence type="ECO:0000256" key="4">
    <source>
        <dbReference type="ARBA" id="ARBA00017290"/>
    </source>
</evidence>
<dbReference type="Proteomes" id="UP000291088">
    <property type="component" value="Unassembled WGS sequence"/>
</dbReference>
<dbReference type="InterPro" id="IPR001287">
    <property type="entry name" value="NO2-reductase_Cu"/>
</dbReference>
<feature type="chain" id="PRO_5020842801" description="Copper-containing nitrite reductase" evidence="11">
    <location>
        <begin position="28"/>
        <end position="363"/>
    </location>
</feature>
<proteinExistence type="inferred from homology"/>
<evidence type="ECO:0000313" key="15">
    <source>
        <dbReference type="Proteomes" id="UP000291088"/>
    </source>
</evidence>
<keyword evidence="6" id="KW-0677">Repeat</keyword>
<evidence type="ECO:0000256" key="9">
    <source>
        <dbReference type="ARBA" id="ARBA00049340"/>
    </source>
</evidence>
<dbReference type="PANTHER" id="PTHR11709:SF394">
    <property type="entry name" value="FI03373P-RELATED"/>
    <property type="match status" value="1"/>
</dbReference>
<comment type="cofactor">
    <cofactor evidence="11">
        <name>Cu(2+)</name>
        <dbReference type="ChEBI" id="CHEBI:29036"/>
    </cofactor>
    <text evidence="11">Binds 1 Cu(+) ion.</text>
</comment>
<feature type="binding site" description="type 1 copper site" evidence="10">
    <location>
        <position position="317"/>
    </location>
    <ligand>
        <name>Cu cation</name>
        <dbReference type="ChEBI" id="CHEBI:23378"/>
        <label>1</label>
    </ligand>
</feature>
<evidence type="ECO:0000259" key="13">
    <source>
        <dbReference type="Pfam" id="PF07732"/>
    </source>
</evidence>
<dbReference type="SUPFAM" id="SSF49503">
    <property type="entry name" value="Cupredoxins"/>
    <property type="match status" value="2"/>
</dbReference>
<reference evidence="14 15" key="1">
    <citation type="submission" date="2019-01" db="EMBL/GenBank/DDBJ databases">
        <authorList>
            <person name="Deng T."/>
        </authorList>
    </citation>
    <scope>NUCLEOTIDE SEQUENCE [LARGE SCALE GENOMIC DNA]</scope>
    <source>
        <strain evidence="14 15">F8825</strain>
    </source>
</reference>
<dbReference type="InterPro" id="IPR011707">
    <property type="entry name" value="Cu-oxidase-like_N"/>
</dbReference>
<feature type="binding site" description="type 1 copper site" evidence="10">
    <location>
        <position position="161"/>
    </location>
    <ligand>
        <name>Cu cation</name>
        <dbReference type="ChEBI" id="CHEBI:23378"/>
        <label>1</label>
    </ligand>
</feature>
<dbReference type="GO" id="GO:0005507">
    <property type="term" value="F:copper ion binding"/>
    <property type="evidence" value="ECO:0007669"/>
    <property type="project" value="InterPro"/>
</dbReference>
<name>A0A4Q2TC72_9HYPH</name>
<dbReference type="AlphaFoldDB" id="A0A4Q2TC72"/>
<dbReference type="GO" id="GO:0050421">
    <property type="term" value="F:nitrite reductase (NO-forming) activity"/>
    <property type="evidence" value="ECO:0007669"/>
    <property type="project" value="UniProtKB-EC"/>
</dbReference>
<evidence type="ECO:0000256" key="12">
    <source>
        <dbReference type="SAM" id="MobiDB-lite"/>
    </source>
</evidence>
<dbReference type="PANTHER" id="PTHR11709">
    <property type="entry name" value="MULTI-COPPER OXIDASE"/>
    <property type="match status" value="1"/>
</dbReference>
<keyword evidence="7 11" id="KW-0560">Oxidoreductase</keyword>
<sequence length="363" mass="38600">MIPGFRNALFAAAVSGLALTKGQPSMAAGNHQHPAENGTAEKPLDIIRQSTDLPAPLHRKGPETVTVNLETVEVTGAVADGTAYHYWTFNRKVPGPFVRVRVGDTVNIELTNSPDSSERHSVDFHAVTGPGGGAVATDAAPGERKGFSFQALKPGLYVYHCAVPLAAEHIANGMYGLILVEPKEGLPLVDREFYVMQGELYTEEAVGTKGKLTASTEKLLGEQPEYYVFNGADKALTNENALRARTGETVRIYFGVGGPNKTSSFHVIGEIFDKAYNLASLTSAPLTDVQTITVPPGGASVVDLTLDVPGEYTLVDHALSRAARGLVGKLIVEGDERSDIFAAAPAGNEHSSHDAHMSNHMSE</sequence>
<dbReference type="NCBIfam" id="TIGR02376">
    <property type="entry name" value="Cu_nitrite_red"/>
    <property type="match status" value="1"/>
</dbReference>
<evidence type="ECO:0000313" key="14">
    <source>
        <dbReference type="EMBL" id="RYC15746.1"/>
    </source>
</evidence>
<evidence type="ECO:0000256" key="11">
    <source>
        <dbReference type="RuleBase" id="RU365025"/>
    </source>
</evidence>
<keyword evidence="15" id="KW-1185">Reference proteome</keyword>
<dbReference type="EC" id="1.7.2.1" evidence="3 11"/>
<dbReference type="CDD" id="cd11020">
    <property type="entry name" value="CuRO_1_CuNIR"/>
    <property type="match status" value="1"/>
</dbReference>
<evidence type="ECO:0000256" key="6">
    <source>
        <dbReference type="ARBA" id="ARBA00022737"/>
    </source>
</evidence>
<organism evidence="14 15">
    <name type="scientific">Ciceribacter ferrooxidans</name>
    <dbReference type="NCBI Taxonomy" id="2509717"/>
    <lineage>
        <taxon>Bacteria</taxon>
        <taxon>Pseudomonadati</taxon>
        <taxon>Pseudomonadota</taxon>
        <taxon>Alphaproteobacteria</taxon>
        <taxon>Hyphomicrobiales</taxon>
        <taxon>Rhizobiaceae</taxon>
        <taxon>Ciceribacter</taxon>
    </lineage>
</organism>
<comment type="subunit">
    <text evidence="2 11">Homotrimer.</text>
</comment>
<comment type="caution">
    <text evidence="14">The sequence shown here is derived from an EMBL/GenBank/DDBJ whole genome shotgun (WGS) entry which is preliminary data.</text>
</comment>
<dbReference type="EMBL" id="SDVB01000191">
    <property type="protein sequence ID" value="RYC15746.1"/>
    <property type="molecule type" value="Genomic_DNA"/>
</dbReference>
<dbReference type="CDD" id="cd04208">
    <property type="entry name" value="CuRO_2_CuNIR"/>
    <property type="match status" value="1"/>
</dbReference>
<feature type="binding site" description="type 1 copper site" evidence="10">
    <location>
        <position position="120"/>
    </location>
    <ligand>
        <name>Cu cation</name>
        <dbReference type="ChEBI" id="CHEBI:23378"/>
        <label>1</label>
    </ligand>
</feature>
<dbReference type="FunFam" id="2.60.40.420:FF:000093">
    <property type="entry name" value="Copper-containing nitrite reductase"/>
    <property type="match status" value="1"/>
</dbReference>
<evidence type="ECO:0000256" key="1">
    <source>
        <dbReference type="ARBA" id="ARBA00010609"/>
    </source>
</evidence>
<dbReference type="Pfam" id="PF07732">
    <property type="entry name" value="Cu-oxidase_3"/>
    <property type="match status" value="1"/>
</dbReference>